<reference evidence="2" key="1">
    <citation type="journal article" date="2019" name="Int. J. Syst. Evol. Microbiol.">
        <title>The Global Catalogue of Microorganisms (GCM) 10K type strain sequencing project: providing services to taxonomists for standard genome sequencing and annotation.</title>
        <authorList>
            <consortium name="The Broad Institute Genomics Platform"/>
            <consortium name="The Broad Institute Genome Sequencing Center for Infectious Disease"/>
            <person name="Wu L."/>
            <person name="Ma J."/>
        </authorList>
    </citation>
    <scope>NUCLEOTIDE SEQUENCE [LARGE SCALE GENOMIC DNA]</scope>
    <source>
        <strain evidence="2">JCM 17656</strain>
    </source>
</reference>
<dbReference type="Proteomes" id="UP001500707">
    <property type="component" value="Unassembled WGS sequence"/>
</dbReference>
<evidence type="ECO:0000313" key="2">
    <source>
        <dbReference type="Proteomes" id="UP001500707"/>
    </source>
</evidence>
<name>A0ABP6Z9F3_9ACTN</name>
<gene>
    <name evidence="1" type="ORF">GCM10022295_93610</name>
</gene>
<organism evidence="1 2">
    <name type="scientific">Streptomyces osmaniensis</name>
    <dbReference type="NCBI Taxonomy" id="593134"/>
    <lineage>
        <taxon>Bacteria</taxon>
        <taxon>Bacillati</taxon>
        <taxon>Actinomycetota</taxon>
        <taxon>Actinomycetes</taxon>
        <taxon>Kitasatosporales</taxon>
        <taxon>Streptomycetaceae</taxon>
        <taxon>Streptomyces</taxon>
    </lineage>
</organism>
<comment type="caution">
    <text evidence="1">The sequence shown here is derived from an EMBL/GenBank/DDBJ whole genome shotgun (WGS) entry which is preliminary data.</text>
</comment>
<proteinExistence type="predicted"/>
<dbReference type="EMBL" id="BAABCE010000094">
    <property type="protein sequence ID" value="GAA3599911.1"/>
    <property type="molecule type" value="Genomic_DNA"/>
</dbReference>
<keyword evidence="2" id="KW-1185">Reference proteome</keyword>
<evidence type="ECO:0000313" key="1">
    <source>
        <dbReference type="EMBL" id="GAA3599911.1"/>
    </source>
</evidence>
<sequence length="61" mass="6502">MTRADANTNLLLSATECSGAVAITGLGRFDVIVKDGDIWAKLDRATAVWAKFPREPGPVQS</sequence>
<protein>
    <submittedName>
        <fullName evidence="1">Uncharacterized protein</fullName>
    </submittedName>
</protein>
<accession>A0ABP6Z9F3</accession>